<evidence type="ECO:0000313" key="2">
    <source>
        <dbReference type="EMBL" id="PCE40433.1"/>
    </source>
</evidence>
<evidence type="ECO:0000256" key="1">
    <source>
        <dbReference type="SAM" id="Coils"/>
    </source>
</evidence>
<evidence type="ECO:0000313" key="3">
    <source>
        <dbReference type="Proteomes" id="UP000218934"/>
    </source>
</evidence>
<dbReference type="Proteomes" id="UP000218934">
    <property type="component" value="Unassembled WGS sequence"/>
</dbReference>
<proteinExistence type="predicted"/>
<dbReference type="OrthoDB" id="7432270at2"/>
<dbReference type="KEGG" id="rdi:CMV14_04785"/>
<dbReference type="AlphaFoldDB" id="A0A2A4FPU4"/>
<dbReference type="RefSeq" id="WP_066968598.1">
    <property type="nucleotide sequence ID" value="NZ_CP023449.1"/>
</dbReference>
<organism evidence="2 3">
    <name type="scientific">Rhizorhabdus dicambivorans</name>
    <dbReference type="NCBI Taxonomy" id="1850238"/>
    <lineage>
        <taxon>Bacteria</taxon>
        <taxon>Pseudomonadati</taxon>
        <taxon>Pseudomonadota</taxon>
        <taxon>Alphaproteobacteria</taxon>
        <taxon>Sphingomonadales</taxon>
        <taxon>Sphingomonadaceae</taxon>
        <taxon>Rhizorhabdus</taxon>
    </lineage>
</organism>
<keyword evidence="3" id="KW-1185">Reference proteome</keyword>
<protein>
    <recommendedName>
        <fullName evidence="4">Inner membrane protein</fullName>
    </recommendedName>
</protein>
<comment type="caution">
    <text evidence="2">The sequence shown here is derived from an EMBL/GenBank/DDBJ whole genome shotgun (WGS) entry which is preliminary data.</text>
</comment>
<feature type="coiled-coil region" evidence="1">
    <location>
        <begin position="79"/>
        <end position="106"/>
    </location>
</feature>
<accession>A0A2A4FPU4</accession>
<reference evidence="2 3" key="1">
    <citation type="submission" date="2017-09" db="EMBL/GenBank/DDBJ databases">
        <title>The Catabolism of 3,6-Dichlorosalicylic acid is Initiated by the Cytochrome P450 Monooxygenase DsmABC in Rhizorhabdus dicambivorans Ndbn-20.</title>
        <authorList>
            <person name="Na L."/>
        </authorList>
    </citation>
    <scope>NUCLEOTIDE SEQUENCE [LARGE SCALE GENOMIC DNA]</scope>
    <source>
        <strain evidence="2 3">Ndbn-20m</strain>
    </source>
</reference>
<gene>
    <name evidence="2" type="ORF">COO09_20280</name>
</gene>
<evidence type="ECO:0008006" key="4">
    <source>
        <dbReference type="Google" id="ProtNLM"/>
    </source>
</evidence>
<dbReference type="EMBL" id="NWUF01000028">
    <property type="protein sequence ID" value="PCE40433.1"/>
    <property type="molecule type" value="Genomic_DNA"/>
</dbReference>
<name>A0A2A4FPU4_9SPHN</name>
<keyword evidence="1" id="KW-0175">Coiled coil</keyword>
<sequence length="285" mass="30823">MPDPADTYGRPRRSVMPLLLGLLVALLLGMGAMAWLFHRFDEVAEVVKPTVPVVVPAATPPRRVPLIDIAPPPAADVVRTILDQRIDQIEQKVEDIDERTAAATTEAHRAERLLVAFAARRAIDRGAPLGYLEGALRERFGRLEPQAVAVVISAGRQPVTIAQLRDKLEVLRPKLAVAAENESWWAGVRRELAGLIVVRRADTPSTAPVDRLSRAEDALAAGHVDGALVEVARLPGRKAAEGWIADARRYVQSRAALDRIESAALLEPVQAGPEPAPAPAVSERN</sequence>